<sequence length="445" mass="48236">MGGDQGPGTVVEVAYALAWDLEARTPWRPLTAEAARQRDAAGLPYVVVYRTPGREAPLEVRLVSWRDHYVGLWLYDDQGRRTDELDLRLLDDPSLLLCRRTRTWRYTGPEMAEFDDECPRSSVELFPDGTGSVSEEPRGARGGMLVTSPDAGARRWQVRPGFEDWPVVAALWTRVPGPVVLRATAPVSDTAASDTAASDAADAPATCWRPPRPAQPGPLDALFRPGTRVTDGYHSEMTVLEPRRTGTLRVPSGLLAVSSPDSACDEGPAITVPVPPGEYVLEEAQVRVGYDCEWSGRWVTRTDTTAVRLRVSEAPAASWEMALGPDDDPRLLGENEIFGFGTDGATGCFADAGAWERLQRLHERHVVHGEEGVGEDIPDSMFSLRTRDAASGGELVAFATTGDGTYPVWLGRSADGEPTEVVVLVDGMMTVLQDDGADRAQAVPA</sequence>
<gene>
    <name evidence="2" type="ORF">J116_026180</name>
</gene>
<dbReference type="eggNOG" id="ENOG5032WVP">
    <property type="taxonomic scope" value="Bacteria"/>
</dbReference>
<dbReference type="Proteomes" id="UP000095329">
    <property type="component" value="Unassembled WGS sequence"/>
</dbReference>
<dbReference type="EMBL" id="ASHX02000001">
    <property type="protein sequence ID" value="OEJ97424.1"/>
    <property type="molecule type" value="Genomic_DNA"/>
</dbReference>
<comment type="caution">
    <text evidence="2">The sequence shown here is derived from an EMBL/GenBank/DDBJ whole genome shotgun (WGS) entry which is preliminary data.</text>
</comment>
<evidence type="ECO:0000256" key="1">
    <source>
        <dbReference type="SAM" id="MobiDB-lite"/>
    </source>
</evidence>
<protein>
    <recommendedName>
        <fullName evidence="4">DUF4241 domain-containing protein</fullName>
    </recommendedName>
</protein>
<name>A0A1D3DYN7_9ACTN</name>
<dbReference type="Pfam" id="PF14025">
    <property type="entry name" value="DUF4241"/>
    <property type="match status" value="1"/>
</dbReference>
<accession>A0A1D3DYN7</accession>
<dbReference type="OrthoDB" id="9789980at2"/>
<reference evidence="2 3" key="1">
    <citation type="journal article" date="2013" name="Genome Announc.">
        <title>Genome Sequence of Streptomyces violaceusniger Strain SPC6, a Halotolerant Streptomycete That Exhibits Rapid Growth and Development.</title>
        <authorList>
            <person name="Chen X."/>
            <person name="Zhang B."/>
            <person name="Zhang W."/>
            <person name="Wu X."/>
            <person name="Zhang M."/>
            <person name="Chen T."/>
            <person name="Liu G."/>
            <person name="Dyson P."/>
        </authorList>
    </citation>
    <scope>NUCLEOTIDE SEQUENCE [LARGE SCALE GENOMIC DNA]</scope>
    <source>
        <strain evidence="2 3">SPC6</strain>
    </source>
</reference>
<feature type="region of interest" description="Disordered" evidence="1">
    <location>
        <begin position="192"/>
        <end position="220"/>
    </location>
</feature>
<keyword evidence="3" id="KW-1185">Reference proteome</keyword>
<dbReference type="AlphaFoldDB" id="A0A1D3DYN7"/>
<proteinExistence type="predicted"/>
<evidence type="ECO:0008006" key="4">
    <source>
        <dbReference type="Google" id="ProtNLM"/>
    </source>
</evidence>
<evidence type="ECO:0000313" key="2">
    <source>
        <dbReference type="EMBL" id="OEJ97424.1"/>
    </source>
</evidence>
<dbReference type="InterPro" id="IPR025335">
    <property type="entry name" value="DUF4241"/>
</dbReference>
<organism evidence="2 3">
    <name type="scientific">Streptomyces thermolilacinus SPC6</name>
    <dbReference type="NCBI Taxonomy" id="1306406"/>
    <lineage>
        <taxon>Bacteria</taxon>
        <taxon>Bacillati</taxon>
        <taxon>Actinomycetota</taxon>
        <taxon>Actinomycetes</taxon>
        <taxon>Kitasatosporales</taxon>
        <taxon>Streptomycetaceae</taxon>
        <taxon>Streptomyces</taxon>
    </lineage>
</organism>
<evidence type="ECO:0000313" key="3">
    <source>
        <dbReference type="Proteomes" id="UP000095329"/>
    </source>
</evidence>
<dbReference type="STRING" id="1306406.J116_026180"/>
<dbReference type="RefSeq" id="WP_023590044.1">
    <property type="nucleotide sequence ID" value="NZ_ASHX02000001.1"/>
</dbReference>
<feature type="compositionally biased region" description="Low complexity" evidence="1">
    <location>
        <begin position="192"/>
        <end position="206"/>
    </location>
</feature>